<dbReference type="GO" id="GO:0031505">
    <property type="term" value="P:fungal-type cell wall organization"/>
    <property type="evidence" value="ECO:0007669"/>
    <property type="project" value="InterPro"/>
</dbReference>
<gene>
    <name evidence="2" type="ORF">B0T10DRAFT_499423</name>
</gene>
<evidence type="ECO:0000313" key="3">
    <source>
        <dbReference type="Proteomes" id="UP000777438"/>
    </source>
</evidence>
<name>A0A9P8VSR0_9HYPO</name>
<dbReference type="GO" id="GO:0009277">
    <property type="term" value="C:fungal-type cell wall"/>
    <property type="evidence" value="ECO:0007669"/>
    <property type="project" value="TreeGrafter"/>
</dbReference>
<feature type="signal peptide" evidence="1">
    <location>
        <begin position="1"/>
        <end position="19"/>
    </location>
</feature>
<evidence type="ECO:0000256" key="1">
    <source>
        <dbReference type="SAM" id="SignalP"/>
    </source>
</evidence>
<keyword evidence="1" id="KW-0732">Signal</keyword>
<comment type="caution">
    <text evidence="2">The sequence shown here is derived from an EMBL/GenBank/DDBJ whole genome shotgun (WGS) entry which is preliminary data.</text>
</comment>
<dbReference type="GO" id="GO:0005199">
    <property type="term" value="F:structural constituent of cell wall"/>
    <property type="evidence" value="ECO:0007669"/>
    <property type="project" value="InterPro"/>
</dbReference>
<organism evidence="2 3">
    <name type="scientific">Thelonectria olida</name>
    <dbReference type="NCBI Taxonomy" id="1576542"/>
    <lineage>
        <taxon>Eukaryota</taxon>
        <taxon>Fungi</taxon>
        <taxon>Dikarya</taxon>
        <taxon>Ascomycota</taxon>
        <taxon>Pezizomycotina</taxon>
        <taxon>Sordariomycetes</taxon>
        <taxon>Hypocreomycetidae</taxon>
        <taxon>Hypocreales</taxon>
        <taxon>Nectriaceae</taxon>
        <taxon>Thelonectria</taxon>
    </lineage>
</organism>
<accession>A0A9P8VSR0</accession>
<protein>
    <recommendedName>
        <fullName evidence="4">Cell wall glycoprotein</fullName>
    </recommendedName>
</protein>
<evidence type="ECO:0008006" key="4">
    <source>
        <dbReference type="Google" id="ProtNLM"/>
    </source>
</evidence>
<reference evidence="2 3" key="1">
    <citation type="journal article" date="2021" name="Nat. Commun.">
        <title>Genetic determinants of endophytism in the Arabidopsis root mycobiome.</title>
        <authorList>
            <person name="Mesny F."/>
            <person name="Miyauchi S."/>
            <person name="Thiergart T."/>
            <person name="Pickel B."/>
            <person name="Atanasova L."/>
            <person name="Karlsson M."/>
            <person name="Huettel B."/>
            <person name="Barry K.W."/>
            <person name="Haridas S."/>
            <person name="Chen C."/>
            <person name="Bauer D."/>
            <person name="Andreopoulos W."/>
            <person name="Pangilinan J."/>
            <person name="LaButti K."/>
            <person name="Riley R."/>
            <person name="Lipzen A."/>
            <person name="Clum A."/>
            <person name="Drula E."/>
            <person name="Henrissat B."/>
            <person name="Kohler A."/>
            <person name="Grigoriev I.V."/>
            <person name="Martin F.M."/>
            <person name="Hacquard S."/>
        </authorList>
    </citation>
    <scope>NUCLEOTIDE SEQUENCE [LARGE SCALE GENOMIC DNA]</scope>
    <source>
        <strain evidence="2 3">MPI-CAGE-CH-0241</strain>
    </source>
</reference>
<dbReference type="InterPro" id="IPR038843">
    <property type="entry name" value="Sed1/Spi1"/>
</dbReference>
<dbReference type="EMBL" id="JAGPYM010000042">
    <property type="protein sequence ID" value="KAH6874077.1"/>
    <property type="molecule type" value="Genomic_DNA"/>
</dbReference>
<dbReference type="Proteomes" id="UP000777438">
    <property type="component" value="Unassembled WGS sequence"/>
</dbReference>
<evidence type="ECO:0000313" key="2">
    <source>
        <dbReference type="EMBL" id="KAH6874077.1"/>
    </source>
</evidence>
<proteinExistence type="predicted"/>
<dbReference type="AlphaFoldDB" id="A0A9P8VSR0"/>
<dbReference type="PANTHER" id="PTHR35523:SF1">
    <property type="entry name" value="CELL WALL PROTEIN SED1"/>
    <property type="match status" value="1"/>
</dbReference>
<dbReference type="OrthoDB" id="4094614at2759"/>
<keyword evidence="3" id="KW-1185">Reference proteome</keyword>
<dbReference type="PANTHER" id="PTHR35523">
    <property type="entry name" value="CELL WALL PROTEIN SED1"/>
    <property type="match status" value="1"/>
</dbReference>
<feature type="chain" id="PRO_5040383329" description="Cell wall glycoprotein" evidence="1">
    <location>
        <begin position="20"/>
        <end position="320"/>
    </location>
</feature>
<sequence length="320" mass="32608">MAARFALAGALLGAQLVHASPVAGNATVTPGVHYTTEVVTALTTYCPGATTLTYNDKTYTITQETTLTITDCPCTISKPVKPTYTATPPKDQCATKCYDAYNTCRGKLDSNKAACAAEYAACLGYSPFGPDGSLVTPTACSTQAHPTKPATKPPTYTTEVVTAYTTYCPGPTTLSFNNKTYTVTEPTTLTVTNCPCTITKPHAAPSQPAGDCPKECTNAYNACRSKAGANMATCAAEYASCLGYSPFGPSGSLITPTACSKQPGATTVPSKPTGTGAVPATGTATVPHVTATTPGVVPTGAAGRLAPEHVLLALGALALL</sequence>